<dbReference type="PANTHER" id="PTHR38248">
    <property type="entry name" value="FUNK1 6"/>
    <property type="match status" value="1"/>
</dbReference>
<evidence type="ECO:0000313" key="4">
    <source>
        <dbReference type="Proteomes" id="UP000275772"/>
    </source>
</evidence>
<dbReference type="SUPFAM" id="SSF56112">
    <property type="entry name" value="Protein kinase-like (PK-like)"/>
    <property type="match status" value="1"/>
</dbReference>
<feature type="compositionally biased region" description="Basic and acidic residues" evidence="1">
    <location>
        <begin position="8"/>
        <end position="20"/>
    </location>
</feature>
<dbReference type="PANTHER" id="PTHR38248:SF2">
    <property type="entry name" value="FUNK1 11"/>
    <property type="match status" value="1"/>
</dbReference>
<evidence type="ECO:0000256" key="1">
    <source>
        <dbReference type="SAM" id="MobiDB-lite"/>
    </source>
</evidence>
<name>A0A383UPL5_BLUHO</name>
<sequence length="254" mass="28504">MAEIFAGGDRKSTGEKRQNMDGDEVNGGIKWLRLSSCEDNGTAIDNSSTSNLPDVEKVTGISPMIFRSDRLNVTSDIIGLCDAIKAHRSLLKGATMLHRDISENNIISTGSDVGKNWRGFLIDLDLNVLLSDDKAQRKTQEMTGTMEFVALEFLSGSCENTGAIVNHSYRHDLESSFYVLLWLCMSNGWEKGKKADQEYLSKWFTGTAKEIFEFNKTQRIESNFEDDVLSKFSLKSDGLRILAKVFRKMSFLTQ</sequence>
<protein>
    <recommendedName>
        <fullName evidence="2">Fungal-type protein kinase domain-containing protein</fullName>
    </recommendedName>
</protein>
<dbReference type="Proteomes" id="UP000275772">
    <property type="component" value="Unassembled WGS sequence"/>
</dbReference>
<dbReference type="InterPro" id="IPR011009">
    <property type="entry name" value="Kinase-like_dom_sf"/>
</dbReference>
<organism evidence="3 4">
    <name type="scientific">Blumeria hordei</name>
    <name type="common">Barley powdery mildew</name>
    <name type="synonym">Blumeria graminis f. sp. hordei</name>
    <dbReference type="NCBI Taxonomy" id="2867405"/>
    <lineage>
        <taxon>Eukaryota</taxon>
        <taxon>Fungi</taxon>
        <taxon>Dikarya</taxon>
        <taxon>Ascomycota</taxon>
        <taxon>Pezizomycotina</taxon>
        <taxon>Leotiomycetes</taxon>
        <taxon>Erysiphales</taxon>
        <taxon>Erysiphaceae</taxon>
        <taxon>Blumeria</taxon>
    </lineage>
</organism>
<dbReference type="EMBL" id="UNSH01000036">
    <property type="protein sequence ID" value="SZF01202.1"/>
    <property type="molecule type" value="Genomic_DNA"/>
</dbReference>
<evidence type="ECO:0000259" key="2">
    <source>
        <dbReference type="Pfam" id="PF17667"/>
    </source>
</evidence>
<dbReference type="Pfam" id="PF17667">
    <property type="entry name" value="Pkinase_fungal"/>
    <property type="match status" value="1"/>
</dbReference>
<accession>A0A383UPL5</accession>
<dbReference type="Gene3D" id="1.10.510.10">
    <property type="entry name" value="Transferase(Phosphotransferase) domain 1"/>
    <property type="match status" value="1"/>
</dbReference>
<dbReference type="VEuPathDB" id="FungiDB:BLGHR1_11959"/>
<gene>
    <name evidence="3" type="ORF">BLGHR1_11959</name>
</gene>
<dbReference type="AlphaFoldDB" id="A0A383UPL5"/>
<reference evidence="3 4" key="1">
    <citation type="submission" date="2017-11" db="EMBL/GenBank/DDBJ databases">
        <authorList>
            <person name="Kracher B."/>
        </authorList>
    </citation>
    <scope>NUCLEOTIDE SEQUENCE [LARGE SCALE GENOMIC DNA]</scope>
    <source>
        <strain evidence="3 4">RACE1</strain>
    </source>
</reference>
<feature type="domain" description="Fungal-type protein kinase" evidence="2">
    <location>
        <begin position="78"/>
        <end position="184"/>
    </location>
</feature>
<dbReference type="InterPro" id="IPR040976">
    <property type="entry name" value="Pkinase_fungal"/>
</dbReference>
<proteinExistence type="predicted"/>
<evidence type="ECO:0000313" key="3">
    <source>
        <dbReference type="EMBL" id="SZF01202.1"/>
    </source>
</evidence>
<feature type="region of interest" description="Disordered" evidence="1">
    <location>
        <begin position="1"/>
        <end position="24"/>
    </location>
</feature>